<dbReference type="Gene3D" id="3.40.50.620">
    <property type="entry name" value="HUPs"/>
    <property type="match status" value="1"/>
</dbReference>
<dbReference type="Proteomes" id="UP000194632">
    <property type="component" value="Unassembled WGS sequence"/>
</dbReference>
<comment type="caution">
    <text evidence="3">The sequence shown here is derived from an EMBL/GenBank/DDBJ whole genome shotgun (WGS) entry which is preliminary data.</text>
</comment>
<dbReference type="GO" id="GO:0043164">
    <property type="term" value="P:Gram-negative-bacterium-type cell wall biogenesis"/>
    <property type="evidence" value="ECO:0007669"/>
    <property type="project" value="TreeGrafter"/>
</dbReference>
<evidence type="ECO:0000259" key="2">
    <source>
        <dbReference type="Pfam" id="PF02698"/>
    </source>
</evidence>
<dbReference type="OrthoDB" id="9782395at2"/>
<dbReference type="InterPro" id="IPR051599">
    <property type="entry name" value="Cell_Envelope_Assoc"/>
</dbReference>
<feature type="transmembrane region" description="Helical" evidence="1">
    <location>
        <begin position="140"/>
        <end position="165"/>
    </location>
</feature>
<feature type="transmembrane region" description="Helical" evidence="1">
    <location>
        <begin position="63"/>
        <end position="90"/>
    </location>
</feature>
<accession>A0A243Q792</accession>
<evidence type="ECO:0000256" key="1">
    <source>
        <dbReference type="SAM" id="Phobius"/>
    </source>
</evidence>
<evidence type="ECO:0000313" key="3">
    <source>
        <dbReference type="EMBL" id="OUC76438.1"/>
    </source>
</evidence>
<feature type="transmembrane region" description="Helical" evidence="1">
    <location>
        <begin position="102"/>
        <end position="128"/>
    </location>
</feature>
<keyword evidence="1" id="KW-0812">Transmembrane</keyword>
<reference evidence="3 4" key="1">
    <citation type="submission" date="2017-05" db="EMBL/GenBank/DDBJ databases">
        <title>Biotechnological potential of actinobacteria isolated from South African environments.</title>
        <authorList>
            <person name="Le Roes-Hill M."/>
            <person name="Prins A."/>
            <person name="Durrell K.A."/>
        </authorList>
    </citation>
    <scope>NUCLEOTIDE SEQUENCE [LARGE SCALE GENOMIC DNA]</scope>
    <source>
        <strain evidence="3">BS2</strain>
    </source>
</reference>
<dbReference type="GO" id="GO:0005886">
    <property type="term" value="C:plasma membrane"/>
    <property type="evidence" value="ECO:0007669"/>
    <property type="project" value="TreeGrafter"/>
</dbReference>
<dbReference type="EMBL" id="NGFO01000033">
    <property type="protein sequence ID" value="OUC76438.1"/>
    <property type="molecule type" value="Genomic_DNA"/>
</dbReference>
<evidence type="ECO:0000313" key="4">
    <source>
        <dbReference type="Proteomes" id="UP000194632"/>
    </source>
</evidence>
<dbReference type="RefSeq" id="WP_086537316.1">
    <property type="nucleotide sequence ID" value="NZ_JBLKRZ010000001.1"/>
</dbReference>
<protein>
    <recommendedName>
        <fullName evidence="2">DUF218 domain-containing protein</fullName>
    </recommendedName>
</protein>
<keyword evidence="1" id="KW-1133">Transmembrane helix</keyword>
<keyword evidence="1" id="KW-0472">Membrane</keyword>
<dbReference type="Pfam" id="PF02698">
    <property type="entry name" value="DUF218"/>
    <property type="match status" value="1"/>
</dbReference>
<dbReference type="AlphaFoldDB" id="A0A243Q792"/>
<organism evidence="3 4">
    <name type="scientific">Gordonia lacunae</name>
    <dbReference type="NCBI Taxonomy" id="417102"/>
    <lineage>
        <taxon>Bacteria</taxon>
        <taxon>Bacillati</taxon>
        <taxon>Actinomycetota</taxon>
        <taxon>Actinomycetes</taxon>
        <taxon>Mycobacteriales</taxon>
        <taxon>Gordoniaceae</taxon>
        <taxon>Gordonia</taxon>
    </lineage>
</organism>
<feature type="transmembrane region" description="Helical" evidence="1">
    <location>
        <begin position="37"/>
        <end position="57"/>
    </location>
</feature>
<feature type="transmembrane region" description="Helical" evidence="1">
    <location>
        <begin position="337"/>
        <end position="355"/>
    </location>
</feature>
<dbReference type="CDD" id="cd06259">
    <property type="entry name" value="YdcF-like"/>
    <property type="match status" value="1"/>
</dbReference>
<feature type="domain" description="DUF218" evidence="2">
    <location>
        <begin position="179"/>
        <end position="325"/>
    </location>
</feature>
<gene>
    <name evidence="3" type="ORF">CA982_22020</name>
</gene>
<dbReference type="InterPro" id="IPR014729">
    <property type="entry name" value="Rossmann-like_a/b/a_fold"/>
</dbReference>
<keyword evidence="4" id="KW-1185">Reference proteome</keyword>
<feature type="transmembrane region" description="Helical" evidence="1">
    <location>
        <begin position="6"/>
        <end position="25"/>
    </location>
</feature>
<dbReference type="PANTHER" id="PTHR30336:SF4">
    <property type="entry name" value="ENVELOPE BIOGENESIS FACTOR ELYC"/>
    <property type="match status" value="1"/>
</dbReference>
<proteinExistence type="predicted"/>
<sequence length="368" mass="38536">MTTWAMYATAVLFLSSLAVIAVGTVRTWQEPRRPSNGIWVSFGVVLLWICAVVAGLGTEPGTVQSWLAIIIVYPILAVPLVLLALAFFLVINSVVVARRERLNLATLAPAAIGGLIVMTLVSVVLQVAAWLASGSSLGRVAVLLVPVVASPGVVIVFELVAYALYAFVYSRMTGEGDADVVVVLGSGLAGDQVTPLLASRLDAGMAAYERGCVAGENPVIVVSGGKGSDERRSEAEAMAEYLATRGVPAEKIILESGSTSTEENLAFSVAALAERSIAWTTMAIATSNFHIMRAASLARQLGISSSSVGAPTAAYYLPSAFLREFAATVVHFRRGTTVASVLVMAGWIAICWYVLSWGDPAGFVGPGQ</sequence>
<dbReference type="GO" id="GO:0000270">
    <property type="term" value="P:peptidoglycan metabolic process"/>
    <property type="evidence" value="ECO:0007669"/>
    <property type="project" value="TreeGrafter"/>
</dbReference>
<dbReference type="PANTHER" id="PTHR30336">
    <property type="entry name" value="INNER MEMBRANE PROTEIN, PROBABLE PERMEASE"/>
    <property type="match status" value="1"/>
</dbReference>
<dbReference type="InterPro" id="IPR003848">
    <property type="entry name" value="DUF218"/>
</dbReference>
<name>A0A243Q792_9ACTN</name>